<evidence type="ECO:0000256" key="3">
    <source>
        <dbReference type="ARBA" id="ARBA00022989"/>
    </source>
</evidence>
<name>A0A6J6P6K5_9ZZZZ</name>
<feature type="transmembrane region" description="Helical" evidence="6">
    <location>
        <begin position="264"/>
        <end position="287"/>
    </location>
</feature>
<evidence type="ECO:0000256" key="4">
    <source>
        <dbReference type="ARBA" id="ARBA00023136"/>
    </source>
</evidence>
<evidence type="ECO:0000313" key="7">
    <source>
        <dbReference type="EMBL" id="CAB4695051.1"/>
    </source>
</evidence>
<accession>A0A6J6P6K5</accession>
<dbReference type="GO" id="GO:0016020">
    <property type="term" value="C:membrane"/>
    <property type="evidence" value="ECO:0007669"/>
    <property type="project" value="InterPro"/>
</dbReference>
<dbReference type="PANTHER" id="PTHR39344:SF1">
    <property type="entry name" value="UPF0182 PROTEIN SLL1060"/>
    <property type="match status" value="1"/>
</dbReference>
<feature type="transmembrane region" description="Helical" evidence="6">
    <location>
        <begin position="187"/>
        <end position="205"/>
    </location>
</feature>
<evidence type="ECO:0000256" key="6">
    <source>
        <dbReference type="SAM" id="Phobius"/>
    </source>
</evidence>
<dbReference type="EMBL" id="CAEZXS010000057">
    <property type="protein sequence ID" value="CAB4695051.1"/>
    <property type="molecule type" value="Genomic_DNA"/>
</dbReference>
<feature type="compositionally biased region" description="Polar residues" evidence="5">
    <location>
        <begin position="907"/>
        <end position="922"/>
    </location>
</feature>
<sequence>MRIPSDMPDQPSGDLGQTKQRGSSNRGRTVLAVSLVLVVILALSMRAIATFWTDFLWFDQLDLSSVWRRLLSAKVTLGAATTLVFFVLLWGNLMLADRLAPKYQAIPGPEDELLVRYRELVAGRQRVLWLVVAFFIAVIPGFGASAQWQEWLLFRFGGSFPQNDPEFGVDIGFYVFKLPFLSSVVDWMFGFLIVTAVVVAVVHYLNGAIRVHPMGERVTQPAKAQLSVLLALAAFTKALDYWLQRFELLTSSGSSFDGAGYSDISAALPAIQLMILISIFAGLMLLVNIRRKGWALPVIILGLWALIAIVAGGIYPAFVQRFQVEPAELAKEKPYIERNISATRTALDLSAVGKVDFNYEPKLTAEAAKSEQTNMANARLLDPTIVLPTIQDLQVEREYYRFLDVDVDRYDIAGKRTPVVITSRELNLDGVTNPTWEKLHLVFTHGYAAALAPANEANDRGEPVFLVKGIPPESTDAPELDQPEIYVGEGMSGYAITGTKQTELSSDNVTTEYSGKDGVPVDSTIRKAAFALRFGEIEPLISDSVTDSSKIVYNRDVVDRVREIAPFLELDQDPYPILRDGRVQYIVDAYTTTSHYPYAQSVNAAEVSAGTSGTFNYIRNSAKALVDSYDGSVTLYLTDELYGGQTDPIIQAYAQAFPGLFTSKIPDSVKQHFRYPEFMFKTQTVAWGRYHQTDPSTFFNNSDRWVVAQQPSDRGAGAVQADTSSGASAEAQTAIDPYYQELKIGSAETAQFVLTRPFVLSSGDGTGRNLTSVMIARNDPDNYGKLEEIVMVASADGKTERNNSVDGPVQANRKMVTYGPVTEYQTLTGQIGSTMRYGNILILPQGDSLVYMRPIYVAQEESTRFTVKKVVMVSGDSVGFGDSVEQALADLVDSKPDGAAVIPSVTVPSTNSDPGSSTTTVPSGEELSATELIAQADQKFTEADERLKASDLAGYAALVAEARVLISQASAKLVAEGATAKP</sequence>
<reference evidence="7" key="1">
    <citation type="submission" date="2020-05" db="EMBL/GenBank/DDBJ databases">
        <authorList>
            <person name="Chiriac C."/>
            <person name="Salcher M."/>
            <person name="Ghai R."/>
            <person name="Kavagutti S V."/>
        </authorList>
    </citation>
    <scope>NUCLEOTIDE SEQUENCE</scope>
</reference>
<dbReference type="Pfam" id="PF03699">
    <property type="entry name" value="UPF0182"/>
    <property type="match status" value="1"/>
</dbReference>
<keyword evidence="3 6" id="KW-1133">Transmembrane helix</keyword>
<dbReference type="GO" id="GO:0005576">
    <property type="term" value="C:extracellular region"/>
    <property type="evidence" value="ECO:0007669"/>
    <property type="project" value="TreeGrafter"/>
</dbReference>
<feature type="transmembrane region" description="Helical" evidence="6">
    <location>
        <begin position="226"/>
        <end position="244"/>
    </location>
</feature>
<keyword evidence="4 6" id="KW-0472">Membrane</keyword>
<dbReference type="PANTHER" id="PTHR39344">
    <property type="entry name" value="UPF0182 PROTEIN SLL1060"/>
    <property type="match status" value="1"/>
</dbReference>
<dbReference type="InterPro" id="IPR005372">
    <property type="entry name" value="UPF0182"/>
</dbReference>
<feature type="transmembrane region" description="Helical" evidence="6">
    <location>
        <begin position="127"/>
        <end position="148"/>
    </location>
</feature>
<feature type="transmembrane region" description="Helical" evidence="6">
    <location>
        <begin position="29"/>
        <end position="52"/>
    </location>
</feature>
<feature type="region of interest" description="Disordered" evidence="5">
    <location>
        <begin position="1"/>
        <end position="23"/>
    </location>
</feature>
<feature type="transmembrane region" description="Helical" evidence="6">
    <location>
        <begin position="294"/>
        <end position="318"/>
    </location>
</feature>
<evidence type="ECO:0000256" key="2">
    <source>
        <dbReference type="ARBA" id="ARBA00022692"/>
    </source>
</evidence>
<evidence type="ECO:0000256" key="5">
    <source>
        <dbReference type="SAM" id="MobiDB-lite"/>
    </source>
</evidence>
<protein>
    <submittedName>
        <fullName evidence="7">Unannotated protein</fullName>
    </submittedName>
</protein>
<feature type="region of interest" description="Disordered" evidence="5">
    <location>
        <begin position="907"/>
        <end position="927"/>
    </location>
</feature>
<dbReference type="AlphaFoldDB" id="A0A6J6P6K5"/>
<keyword evidence="2 6" id="KW-0812">Transmembrane</keyword>
<evidence type="ECO:0000256" key="1">
    <source>
        <dbReference type="ARBA" id="ARBA00022475"/>
    </source>
</evidence>
<organism evidence="7">
    <name type="scientific">freshwater metagenome</name>
    <dbReference type="NCBI Taxonomy" id="449393"/>
    <lineage>
        <taxon>unclassified sequences</taxon>
        <taxon>metagenomes</taxon>
        <taxon>ecological metagenomes</taxon>
    </lineage>
</organism>
<proteinExistence type="predicted"/>
<gene>
    <name evidence="7" type="ORF">UFOPK2582_00634</name>
</gene>
<keyword evidence="1" id="KW-1003">Cell membrane</keyword>
<feature type="transmembrane region" description="Helical" evidence="6">
    <location>
        <begin position="72"/>
        <end position="95"/>
    </location>
</feature>